<sequence length="323" mass="35993">MLAMRTFQVLLYAASALFLSAYGDELPSQLRQPFLYKMMKEIDTLPADNFTAKPVRVTDVGAKVTPEEDSLMRRMIKHSAATYCFDGALRLWTCKHCRALERVELVAVADDLLTGGKAYVAVDHTLKTIVVAFRGSSNIRNWVMDFNIGMVDLDVGDGTKGIRVHQGFLQYSNAIGAKIIPTVRTLVSKHKNYTITITGHSLGGAVSSLSSLMLKRQLNLPWSSIKLVTFGQPRVGNEAFANWMNSQASTHLRVVNNRDKVPHVPPYTMGYAHHHREIFLVGKTIKSCTSLELEDATCSNSRVPLLSTLDHINYLDVNFTFLC</sequence>
<reference evidence="1" key="1">
    <citation type="submission" date="2022-04" db="EMBL/GenBank/DDBJ databases">
        <title>Genome of the entomopathogenic fungus Entomophthora muscae.</title>
        <authorList>
            <person name="Elya C."/>
            <person name="Lovett B.R."/>
            <person name="Lee E."/>
            <person name="Macias A.M."/>
            <person name="Hajek A.E."/>
            <person name="De Bivort B.L."/>
            <person name="Kasson M.T."/>
            <person name="De Fine Licht H.H."/>
            <person name="Stajich J.E."/>
        </authorList>
    </citation>
    <scope>NUCLEOTIDE SEQUENCE</scope>
    <source>
        <strain evidence="1">Berkeley</strain>
    </source>
</reference>
<dbReference type="Proteomes" id="UP001165960">
    <property type="component" value="Unassembled WGS sequence"/>
</dbReference>
<dbReference type="EMBL" id="QTSX02003593">
    <property type="protein sequence ID" value="KAJ9070068.1"/>
    <property type="molecule type" value="Genomic_DNA"/>
</dbReference>
<proteinExistence type="predicted"/>
<keyword evidence="2" id="KW-1185">Reference proteome</keyword>
<evidence type="ECO:0000313" key="1">
    <source>
        <dbReference type="EMBL" id="KAJ9070068.1"/>
    </source>
</evidence>
<gene>
    <name evidence="1" type="ORF">DSO57_1012124</name>
</gene>
<protein>
    <submittedName>
        <fullName evidence="1">Uncharacterized protein</fullName>
    </submittedName>
</protein>
<organism evidence="1 2">
    <name type="scientific">Entomophthora muscae</name>
    <dbReference type="NCBI Taxonomy" id="34485"/>
    <lineage>
        <taxon>Eukaryota</taxon>
        <taxon>Fungi</taxon>
        <taxon>Fungi incertae sedis</taxon>
        <taxon>Zoopagomycota</taxon>
        <taxon>Entomophthoromycotina</taxon>
        <taxon>Entomophthoromycetes</taxon>
        <taxon>Entomophthorales</taxon>
        <taxon>Entomophthoraceae</taxon>
        <taxon>Entomophthora</taxon>
    </lineage>
</organism>
<accession>A0ACC2T649</accession>
<name>A0ACC2T649_9FUNG</name>
<evidence type="ECO:0000313" key="2">
    <source>
        <dbReference type="Proteomes" id="UP001165960"/>
    </source>
</evidence>
<comment type="caution">
    <text evidence="1">The sequence shown here is derived from an EMBL/GenBank/DDBJ whole genome shotgun (WGS) entry which is preliminary data.</text>
</comment>